<dbReference type="RefSeq" id="WP_232186469.1">
    <property type="nucleotide sequence ID" value="NZ_JAIOAP010000008.1"/>
</dbReference>
<evidence type="ECO:0000313" key="2">
    <source>
        <dbReference type="Proteomes" id="UP001493487"/>
    </source>
</evidence>
<accession>A0ABV1KVF5</accession>
<protein>
    <recommendedName>
        <fullName evidence="3">YfhD family protein</fullName>
    </recommendedName>
</protein>
<proteinExistence type="predicted"/>
<dbReference type="EMBL" id="JASKHM010000009">
    <property type="protein sequence ID" value="MEQ4484100.1"/>
    <property type="molecule type" value="Genomic_DNA"/>
</dbReference>
<gene>
    <name evidence="1" type="ORF">QJS35_17005</name>
</gene>
<dbReference type="Proteomes" id="UP001493487">
    <property type="component" value="Unassembled WGS sequence"/>
</dbReference>
<keyword evidence="2" id="KW-1185">Reference proteome</keyword>
<sequence length="48" mass="5662">MSEQVEIERDEEIEQALLEAEEEAQSDPTRLDHRTVMDQAHRAIVKER</sequence>
<reference evidence="1 2" key="1">
    <citation type="journal article" date="2023" name="Genome Announc.">
        <title>Pan-Genome Analyses of the Genus Cohnella and Proposal of the Novel Species Cohnella silvisoli sp. nov., Isolated from Forest Soil.</title>
        <authorList>
            <person name="Wang C."/>
            <person name="Mao L."/>
            <person name="Bao G."/>
            <person name="Zhu H."/>
        </authorList>
    </citation>
    <scope>NUCLEOTIDE SEQUENCE [LARGE SCALE GENOMIC DNA]</scope>
    <source>
        <strain evidence="1 2">NL03-T5-1</strain>
    </source>
</reference>
<comment type="caution">
    <text evidence="1">The sequence shown here is derived from an EMBL/GenBank/DDBJ whole genome shotgun (WGS) entry which is preliminary data.</text>
</comment>
<name>A0ABV1KVF5_9BACL</name>
<evidence type="ECO:0008006" key="3">
    <source>
        <dbReference type="Google" id="ProtNLM"/>
    </source>
</evidence>
<organism evidence="1 2">
    <name type="scientific">Cohnella silvisoli</name>
    <dbReference type="NCBI Taxonomy" id="2873699"/>
    <lineage>
        <taxon>Bacteria</taxon>
        <taxon>Bacillati</taxon>
        <taxon>Bacillota</taxon>
        <taxon>Bacilli</taxon>
        <taxon>Bacillales</taxon>
        <taxon>Paenibacillaceae</taxon>
        <taxon>Cohnella</taxon>
    </lineage>
</organism>
<evidence type="ECO:0000313" key="1">
    <source>
        <dbReference type="EMBL" id="MEQ4484100.1"/>
    </source>
</evidence>